<feature type="compositionally biased region" description="Acidic residues" evidence="2">
    <location>
        <begin position="218"/>
        <end position="230"/>
    </location>
</feature>
<keyword evidence="1" id="KW-0862">Zinc</keyword>
<keyword evidence="1" id="KW-0479">Metal-binding</keyword>
<feature type="compositionally biased region" description="Low complexity" evidence="2">
    <location>
        <begin position="90"/>
        <end position="120"/>
    </location>
</feature>
<keyword evidence="1" id="KW-0863">Zinc-finger</keyword>
<accession>A0A1C7M0X6</accession>
<dbReference type="PROSITE" id="PS50157">
    <property type="entry name" value="ZINC_FINGER_C2H2_2"/>
    <property type="match status" value="1"/>
</dbReference>
<evidence type="ECO:0000313" key="4">
    <source>
        <dbReference type="EMBL" id="OBZ70571.1"/>
    </source>
</evidence>
<evidence type="ECO:0000259" key="3">
    <source>
        <dbReference type="PROSITE" id="PS50157"/>
    </source>
</evidence>
<dbReference type="STRING" id="5627.A0A1C7M0X6"/>
<organism evidence="4 5">
    <name type="scientific">Grifola frondosa</name>
    <name type="common">Maitake</name>
    <name type="synonym">Polyporus frondosus</name>
    <dbReference type="NCBI Taxonomy" id="5627"/>
    <lineage>
        <taxon>Eukaryota</taxon>
        <taxon>Fungi</taxon>
        <taxon>Dikarya</taxon>
        <taxon>Basidiomycota</taxon>
        <taxon>Agaricomycotina</taxon>
        <taxon>Agaricomycetes</taxon>
        <taxon>Polyporales</taxon>
        <taxon>Grifolaceae</taxon>
        <taxon>Grifola</taxon>
    </lineage>
</organism>
<feature type="domain" description="C2H2-type" evidence="3">
    <location>
        <begin position="310"/>
        <end position="337"/>
    </location>
</feature>
<proteinExistence type="predicted"/>
<dbReference type="EMBL" id="LUGG01000013">
    <property type="protein sequence ID" value="OBZ70571.1"/>
    <property type="molecule type" value="Genomic_DNA"/>
</dbReference>
<sequence length="394" mass="43228">MTASDSYLSDPTLWDELEDIEAKTSSILFRRASMASCPNTLASMDNGMAASRYYSPSPSLSSSLGRSDLSSLSRSPSLCFSDVSSTCTSFSTSNPSSQSTCSASQPPRASSPASSTSTAVSPPPSLAPLPAAPQFDTPNWTAPQKHIFAEQFRHRIGHFARLGLGAYATPMLHADAPVVVAHLVTHPPSLPVGSQIEAADHHADVPPLASSRKAAKLEEDEVEELTESEEAPLSSVSIKSKPARPPKRRKAKQDAQDVSSDEDVADSKSDVTTSSPEKRFPCLYIGCDASLADARGRLRHLDTHFAVERFKCNFCNRSWKRKDEVPRHFRQKCGRKCAKKLEQAQQANPNIKDYRRTAPWMLPANFPLLREPERDDPFYHQWLVVKAELESSST</sequence>
<evidence type="ECO:0000313" key="5">
    <source>
        <dbReference type="Proteomes" id="UP000092993"/>
    </source>
</evidence>
<name>A0A1C7M0X6_GRIFR</name>
<protein>
    <recommendedName>
        <fullName evidence="3">C2H2-type domain-containing protein</fullName>
    </recommendedName>
</protein>
<keyword evidence="5" id="KW-1185">Reference proteome</keyword>
<dbReference type="SUPFAM" id="SSF57667">
    <property type="entry name" value="beta-beta-alpha zinc fingers"/>
    <property type="match status" value="1"/>
</dbReference>
<gene>
    <name evidence="4" type="ORF">A0H81_09442</name>
</gene>
<dbReference type="InterPro" id="IPR013087">
    <property type="entry name" value="Znf_C2H2_type"/>
</dbReference>
<feature type="region of interest" description="Disordered" evidence="2">
    <location>
        <begin position="90"/>
        <end position="138"/>
    </location>
</feature>
<evidence type="ECO:0000256" key="1">
    <source>
        <dbReference type="PROSITE-ProRule" id="PRU00042"/>
    </source>
</evidence>
<dbReference type="AlphaFoldDB" id="A0A1C7M0X6"/>
<dbReference type="OrthoDB" id="654211at2759"/>
<comment type="caution">
    <text evidence="4">The sequence shown here is derived from an EMBL/GenBank/DDBJ whole genome shotgun (WGS) entry which is preliminary data.</text>
</comment>
<feature type="region of interest" description="Disordered" evidence="2">
    <location>
        <begin position="216"/>
        <end position="275"/>
    </location>
</feature>
<dbReference type="Gene3D" id="3.30.160.60">
    <property type="entry name" value="Classic Zinc Finger"/>
    <property type="match status" value="1"/>
</dbReference>
<feature type="compositionally biased region" description="Basic residues" evidence="2">
    <location>
        <begin position="241"/>
        <end position="251"/>
    </location>
</feature>
<feature type="compositionally biased region" description="Pro residues" evidence="2">
    <location>
        <begin position="121"/>
        <end position="131"/>
    </location>
</feature>
<dbReference type="InterPro" id="IPR036236">
    <property type="entry name" value="Znf_C2H2_sf"/>
</dbReference>
<dbReference type="GO" id="GO:0008270">
    <property type="term" value="F:zinc ion binding"/>
    <property type="evidence" value="ECO:0007669"/>
    <property type="project" value="UniProtKB-KW"/>
</dbReference>
<reference evidence="4 5" key="1">
    <citation type="submission" date="2016-03" db="EMBL/GenBank/DDBJ databases">
        <title>Whole genome sequencing of Grifola frondosa 9006-11.</title>
        <authorList>
            <person name="Min B."/>
            <person name="Park H."/>
            <person name="Kim J.-G."/>
            <person name="Cho H."/>
            <person name="Oh Y.-L."/>
            <person name="Kong W.-S."/>
            <person name="Choi I.-G."/>
        </authorList>
    </citation>
    <scope>NUCLEOTIDE SEQUENCE [LARGE SCALE GENOMIC DNA]</scope>
    <source>
        <strain evidence="4 5">9006-11</strain>
    </source>
</reference>
<dbReference type="Proteomes" id="UP000092993">
    <property type="component" value="Unassembled WGS sequence"/>
</dbReference>
<evidence type="ECO:0000256" key="2">
    <source>
        <dbReference type="SAM" id="MobiDB-lite"/>
    </source>
</evidence>